<protein>
    <submittedName>
        <fullName evidence="1">Uncharacterized protein</fullName>
    </submittedName>
</protein>
<gene>
    <name evidence="1" type="ORF">HMPREF0591_1374</name>
</gene>
<comment type="caution">
    <text evidence="1">The sequence shown here is derived from an EMBL/GenBank/DDBJ whole genome shotgun (WGS) entry which is preliminary data.</text>
</comment>
<organism evidence="1 2">
    <name type="scientific">Mycobacterium parascrofulaceum ATCC BAA-614</name>
    <dbReference type="NCBI Taxonomy" id="525368"/>
    <lineage>
        <taxon>Bacteria</taxon>
        <taxon>Bacillati</taxon>
        <taxon>Actinomycetota</taxon>
        <taxon>Actinomycetes</taxon>
        <taxon>Mycobacteriales</taxon>
        <taxon>Mycobacteriaceae</taxon>
        <taxon>Mycobacterium</taxon>
        <taxon>Mycobacterium simiae complex</taxon>
    </lineage>
</organism>
<dbReference type="EMBL" id="ADNV01000097">
    <property type="protein sequence ID" value="EFG78748.1"/>
    <property type="molecule type" value="Genomic_DNA"/>
</dbReference>
<evidence type="ECO:0000313" key="1">
    <source>
        <dbReference type="EMBL" id="EFG78748.1"/>
    </source>
</evidence>
<reference evidence="1 2" key="1">
    <citation type="submission" date="2010-04" db="EMBL/GenBank/DDBJ databases">
        <authorList>
            <person name="Muzny D."/>
            <person name="Qin X."/>
            <person name="Deng J."/>
            <person name="Jiang H."/>
            <person name="Liu Y."/>
            <person name="Qu J."/>
            <person name="Song X.-Z."/>
            <person name="Zhang L."/>
            <person name="Thornton R."/>
            <person name="Coyle M."/>
            <person name="Francisco L."/>
            <person name="Jackson L."/>
            <person name="Javaid M."/>
            <person name="Korchina V."/>
            <person name="Kovar C."/>
            <person name="Mata R."/>
            <person name="Mathew T."/>
            <person name="Ngo R."/>
            <person name="Nguyen L."/>
            <person name="Nguyen N."/>
            <person name="Okwuonu G."/>
            <person name="Ongeri F."/>
            <person name="Pham C."/>
            <person name="Simmons D."/>
            <person name="Wilczek-Boney K."/>
            <person name="Hale W."/>
            <person name="Jakkamsetti A."/>
            <person name="Pham P."/>
            <person name="Ruth R."/>
            <person name="San Lucas F."/>
            <person name="Warren J."/>
            <person name="Zhang J."/>
            <person name="Zhao Z."/>
            <person name="Zhou C."/>
            <person name="Zhu D."/>
            <person name="Lee S."/>
            <person name="Bess C."/>
            <person name="Blankenburg K."/>
            <person name="Forbes L."/>
            <person name="Fu Q."/>
            <person name="Gubbala S."/>
            <person name="Hirani K."/>
            <person name="Jayaseelan J.C."/>
            <person name="Lara F."/>
            <person name="Munidasa M."/>
            <person name="Palculict T."/>
            <person name="Patil S."/>
            <person name="Pu L.-L."/>
            <person name="Saada N."/>
            <person name="Tang L."/>
            <person name="Weissenberger G."/>
            <person name="Zhu Y."/>
            <person name="Hemphill L."/>
            <person name="Shang Y."/>
            <person name="Youmans B."/>
            <person name="Ayvaz T."/>
            <person name="Ross M."/>
            <person name="Santibanez J."/>
            <person name="Aqrawi P."/>
            <person name="Gross S."/>
            <person name="Joshi V."/>
            <person name="Fowler G."/>
            <person name="Nazareth L."/>
            <person name="Reid J."/>
            <person name="Worley K."/>
            <person name="Petrosino J."/>
            <person name="Highlander S."/>
            <person name="Gibbs R."/>
        </authorList>
    </citation>
    <scope>NUCLEOTIDE SEQUENCE [LARGE SCALE GENOMIC DNA]</scope>
    <source>
        <strain evidence="1 2">ATCC BAA-614</strain>
    </source>
</reference>
<keyword evidence="2" id="KW-1185">Reference proteome</keyword>
<sequence>MYNLLTVGRAVMAIDVIVAQRIQSTVRQPGYLKAWIRDS</sequence>
<dbReference type="AlphaFoldDB" id="D5P5D0"/>
<name>D5P5D0_9MYCO</name>
<proteinExistence type="predicted"/>
<dbReference type="Proteomes" id="UP000003653">
    <property type="component" value="Unassembled WGS sequence"/>
</dbReference>
<dbReference type="HOGENOM" id="CLU_3313060_0_0_11"/>
<accession>D5P5D0</accession>
<evidence type="ECO:0000313" key="2">
    <source>
        <dbReference type="Proteomes" id="UP000003653"/>
    </source>
</evidence>